<organism evidence="2 3">
    <name type="scientific">Penicillium citrinum</name>
    <dbReference type="NCBI Taxonomy" id="5077"/>
    <lineage>
        <taxon>Eukaryota</taxon>
        <taxon>Fungi</taxon>
        <taxon>Dikarya</taxon>
        <taxon>Ascomycota</taxon>
        <taxon>Pezizomycotina</taxon>
        <taxon>Eurotiomycetes</taxon>
        <taxon>Eurotiomycetidae</taxon>
        <taxon>Eurotiales</taxon>
        <taxon>Aspergillaceae</taxon>
        <taxon>Penicillium</taxon>
    </lineage>
</organism>
<reference evidence="2" key="1">
    <citation type="submission" date="2022-11" db="EMBL/GenBank/DDBJ databases">
        <authorList>
            <person name="Petersen C."/>
        </authorList>
    </citation>
    <scope>NUCLEOTIDE SEQUENCE</scope>
    <source>
        <strain evidence="2">IBT 23319</strain>
    </source>
</reference>
<dbReference type="GO" id="GO:0008168">
    <property type="term" value="F:methyltransferase activity"/>
    <property type="evidence" value="ECO:0007669"/>
    <property type="project" value="TreeGrafter"/>
</dbReference>
<dbReference type="GeneID" id="81382060"/>
<evidence type="ECO:0000256" key="1">
    <source>
        <dbReference type="SAM" id="MobiDB-lite"/>
    </source>
</evidence>
<reference evidence="2" key="2">
    <citation type="journal article" date="2023" name="IMA Fungus">
        <title>Comparative genomic study of the Penicillium genus elucidates a diverse pangenome and 15 lateral gene transfer events.</title>
        <authorList>
            <person name="Petersen C."/>
            <person name="Sorensen T."/>
            <person name="Nielsen M.R."/>
            <person name="Sondergaard T.E."/>
            <person name="Sorensen J.L."/>
            <person name="Fitzpatrick D.A."/>
            <person name="Frisvad J.C."/>
            <person name="Nielsen K.L."/>
        </authorList>
    </citation>
    <scope>NUCLEOTIDE SEQUENCE</scope>
    <source>
        <strain evidence="2">IBT 23319</strain>
    </source>
</reference>
<dbReference type="AlphaFoldDB" id="A0A9W9TQ51"/>
<dbReference type="InterPro" id="IPR029063">
    <property type="entry name" value="SAM-dependent_MTases_sf"/>
</dbReference>
<dbReference type="EMBL" id="JAPQKT010000003">
    <property type="protein sequence ID" value="KAJ5234805.1"/>
    <property type="molecule type" value="Genomic_DNA"/>
</dbReference>
<feature type="region of interest" description="Disordered" evidence="1">
    <location>
        <begin position="332"/>
        <end position="377"/>
    </location>
</feature>
<comment type="caution">
    <text evidence="2">The sequence shown here is derived from an EMBL/GenBank/DDBJ whole genome shotgun (WGS) entry which is preliminary data.</text>
</comment>
<dbReference type="PANTHER" id="PTHR43591:SF24">
    <property type="entry name" value="2-METHOXY-6-POLYPRENYL-1,4-BENZOQUINOL METHYLASE, MITOCHONDRIAL"/>
    <property type="match status" value="1"/>
</dbReference>
<dbReference type="SUPFAM" id="SSF53335">
    <property type="entry name" value="S-adenosyl-L-methionine-dependent methyltransferases"/>
    <property type="match status" value="1"/>
</dbReference>
<dbReference type="CDD" id="cd02440">
    <property type="entry name" value="AdoMet_MTases"/>
    <property type="match status" value="1"/>
</dbReference>
<dbReference type="Proteomes" id="UP001147733">
    <property type="component" value="Unassembled WGS sequence"/>
</dbReference>
<proteinExistence type="predicted"/>
<dbReference type="RefSeq" id="XP_056502305.1">
    <property type="nucleotide sequence ID" value="XM_056642893.1"/>
</dbReference>
<evidence type="ECO:0008006" key="4">
    <source>
        <dbReference type="Google" id="ProtNLM"/>
    </source>
</evidence>
<gene>
    <name evidence="2" type="ORF">N7469_003973</name>
</gene>
<dbReference type="OrthoDB" id="2013972at2759"/>
<dbReference type="Gene3D" id="3.40.50.150">
    <property type="entry name" value="Vaccinia Virus protein VP39"/>
    <property type="match status" value="1"/>
</dbReference>
<feature type="compositionally biased region" description="Basic and acidic residues" evidence="1">
    <location>
        <begin position="332"/>
        <end position="361"/>
    </location>
</feature>
<name>A0A9W9TQ51_PENCI</name>
<evidence type="ECO:0000313" key="2">
    <source>
        <dbReference type="EMBL" id="KAJ5234805.1"/>
    </source>
</evidence>
<accession>A0A9W9TQ51</accession>
<dbReference type="Pfam" id="PF13489">
    <property type="entry name" value="Methyltransf_23"/>
    <property type="match status" value="1"/>
</dbReference>
<sequence length="377" mass="43019">MEANDKIAVDPDFYQADDDYEPSDFQSETTSLASAIYKGVMDNGRRYQTLREGKYWGPSDEQQFEALEAGHLVSLVMDSETDNPLFQAPVKQPKRILDVGTGRGSWAIDVADMFPETQVRGVDLYPPPVDWVPPNCILEVDDVLQEWTWREKFDLIHLSQMLGSFTTPEWDAVYKQCYDNLEPGGWLEQFEGGCDVLSDDRSLPEDSYLTSWGPNIIGSAARSGRPVDTLDTMRQKIEKAGFIDLHEKLYRWPIGPWPKDPVLKEAGRLNWHMWKTGMDGYATYLLTKFGAPEPWTKEEVQVYVAKARAEIGNPKYHIYHFSRRIWARKPTDEEAARIAAEKESTERGKEKDRSPDVKRENSPTPGLVRDTTSSKDA</sequence>
<dbReference type="PANTHER" id="PTHR43591">
    <property type="entry name" value="METHYLTRANSFERASE"/>
    <property type="match status" value="1"/>
</dbReference>
<evidence type="ECO:0000313" key="3">
    <source>
        <dbReference type="Proteomes" id="UP001147733"/>
    </source>
</evidence>
<feature type="region of interest" description="Disordered" evidence="1">
    <location>
        <begin position="1"/>
        <end position="25"/>
    </location>
</feature>
<keyword evidence="3" id="KW-1185">Reference proteome</keyword>
<protein>
    <recommendedName>
        <fullName evidence="4">Secondary metabolism regulator LAE1</fullName>
    </recommendedName>
</protein>